<sequence length="104" mass="12057">MSFVNVRINPQAVQPLNSQQQGPQRSAPEDQQRQEQNPTKVADLRQVVPDVRQSQRRAERWESLNTFYDEPPQRSQKALNAYQNIALSEKREQITSMFGVDVYA</sequence>
<evidence type="ECO:0000313" key="2">
    <source>
        <dbReference type="EMBL" id="MCP1340567.1"/>
    </source>
</evidence>
<keyword evidence="3" id="KW-1185">Reference proteome</keyword>
<accession>A0A9X2FWH2</accession>
<organism evidence="2 3">
    <name type="scientific">Idiomarina rhizosphaerae</name>
    <dbReference type="NCBI Taxonomy" id="2961572"/>
    <lineage>
        <taxon>Bacteria</taxon>
        <taxon>Pseudomonadati</taxon>
        <taxon>Pseudomonadota</taxon>
        <taxon>Gammaproteobacteria</taxon>
        <taxon>Alteromonadales</taxon>
        <taxon>Idiomarinaceae</taxon>
        <taxon>Idiomarina</taxon>
    </lineage>
</organism>
<dbReference type="AlphaFoldDB" id="A0A9X2FWH2"/>
<dbReference type="RefSeq" id="WP_253620383.1">
    <property type="nucleotide sequence ID" value="NZ_JAMZDE010000008.1"/>
</dbReference>
<feature type="region of interest" description="Disordered" evidence="1">
    <location>
        <begin position="1"/>
        <end position="41"/>
    </location>
</feature>
<comment type="caution">
    <text evidence="2">The sequence shown here is derived from an EMBL/GenBank/DDBJ whole genome shotgun (WGS) entry which is preliminary data.</text>
</comment>
<feature type="compositionally biased region" description="Polar residues" evidence="1">
    <location>
        <begin position="11"/>
        <end position="24"/>
    </location>
</feature>
<dbReference type="Proteomes" id="UP001139474">
    <property type="component" value="Unassembled WGS sequence"/>
</dbReference>
<reference evidence="2" key="1">
    <citation type="submission" date="2022-06" db="EMBL/GenBank/DDBJ databases">
        <title>Idiomarina rhizosphaerae M1R2S28.</title>
        <authorList>
            <person name="Sun J.-Q."/>
            <person name="Li L.-F."/>
        </authorList>
    </citation>
    <scope>NUCLEOTIDE SEQUENCE</scope>
    <source>
        <strain evidence="2">M1R2S28</strain>
    </source>
</reference>
<protein>
    <submittedName>
        <fullName evidence="2">Uncharacterized protein</fullName>
    </submittedName>
</protein>
<evidence type="ECO:0000256" key="1">
    <source>
        <dbReference type="SAM" id="MobiDB-lite"/>
    </source>
</evidence>
<dbReference type="EMBL" id="JAMZDE010000008">
    <property type="protein sequence ID" value="MCP1340567.1"/>
    <property type="molecule type" value="Genomic_DNA"/>
</dbReference>
<gene>
    <name evidence="2" type="ORF">NJR55_13355</name>
</gene>
<proteinExistence type="predicted"/>
<name>A0A9X2FWH2_9GAMM</name>
<evidence type="ECO:0000313" key="3">
    <source>
        <dbReference type="Proteomes" id="UP001139474"/>
    </source>
</evidence>